<dbReference type="InterPro" id="IPR009075">
    <property type="entry name" value="AcylCo_DH/oxidase_C"/>
</dbReference>
<dbReference type="eggNOG" id="COG1960">
    <property type="taxonomic scope" value="Bacteria"/>
</dbReference>
<dbReference type="InterPro" id="IPR013786">
    <property type="entry name" value="AcylCoA_DH/ox_N"/>
</dbReference>
<dbReference type="Gene3D" id="1.20.140.10">
    <property type="entry name" value="Butyryl-CoA Dehydrogenase, subunit A, domain 3"/>
    <property type="match status" value="1"/>
</dbReference>
<comment type="similarity">
    <text evidence="2">Belongs to the acyl-CoA dehydrogenase family.</text>
</comment>
<evidence type="ECO:0000313" key="9">
    <source>
        <dbReference type="Proteomes" id="UP000007938"/>
    </source>
</evidence>
<dbReference type="AlphaFoldDB" id="F4G5P2"/>
<reference evidence="8 9" key="1">
    <citation type="journal article" date="2011" name="J. Bacteriol.">
        <title>Genome Sequences of Alicycliphilus denitrificans Strains BC and K601T.</title>
        <authorList>
            <person name="Oosterkamp M.J."/>
            <person name="Veuskens T."/>
            <person name="Plugge C.M."/>
            <person name="Langenhoff A.A."/>
            <person name="Gerritse J."/>
            <person name="van Berkel W.J."/>
            <person name="Pieper D.H."/>
            <person name="Junca H."/>
            <person name="Goodwin L.A."/>
            <person name="Daligault H.E."/>
            <person name="Bruce D.C."/>
            <person name="Detter J.C."/>
            <person name="Tapia R."/>
            <person name="Han C.S."/>
            <person name="Land M.L."/>
            <person name="Hauser L.J."/>
            <person name="Smidt H."/>
            <person name="Stams A.J."/>
        </authorList>
    </citation>
    <scope>NUCLEOTIDE SEQUENCE [LARGE SCALE GENOMIC DNA]</scope>
    <source>
        <strain evidence="9">DSM 14773 / CIP 107495 / K601</strain>
    </source>
</reference>
<dbReference type="InterPro" id="IPR036250">
    <property type="entry name" value="AcylCo_DH-like_C"/>
</dbReference>
<evidence type="ECO:0000259" key="6">
    <source>
        <dbReference type="Pfam" id="PF00441"/>
    </source>
</evidence>
<keyword evidence="5" id="KW-0560">Oxidoreductase</keyword>
<dbReference type="InterPro" id="IPR009100">
    <property type="entry name" value="AcylCoA_DH/oxidase_NM_dom_sf"/>
</dbReference>
<evidence type="ECO:0000256" key="5">
    <source>
        <dbReference type="ARBA" id="ARBA00023002"/>
    </source>
</evidence>
<dbReference type="GO" id="GO:0003995">
    <property type="term" value="F:acyl-CoA dehydrogenase activity"/>
    <property type="evidence" value="ECO:0007669"/>
    <property type="project" value="TreeGrafter"/>
</dbReference>
<keyword evidence="3" id="KW-0285">Flavoprotein</keyword>
<sequence length="380" mass="40467">MMAAASLGDATQTAEDAHRMLREAAVSFAARETSIARVRALRGTDPGYDRAVWRSLADLGWTGILIPELHGGLGLGLGEMATVLEEFAKTLSPEPLNAVAVLASGVLVHGDNDALKAELLPGLALGRVLAALAWQEPHGGIEPLEIATRVERGVLRGEKRFVVPAEADGYLVSAQGADGPAVYWVEQGAPGLQRSFELRADGSRSGRLVLDGVKVSDAQRVASPAVAAVALRRCVDTATVMAGAELLGVMRRALDITLEYMRTRVQFGKPIGSYQALQHRAVDLFIEKELAFSVLADALLHLDEDDGQLALWASRVKSRCSDAGLRIGRESIQIHGGIGYADECDIGLYLKRALVLSAWLGNGAMHRRRYAALAAAHGSA</sequence>
<dbReference type="Pfam" id="PF00441">
    <property type="entry name" value="Acyl-CoA_dh_1"/>
    <property type="match status" value="1"/>
</dbReference>
<dbReference type="SUPFAM" id="SSF56645">
    <property type="entry name" value="Acyl-CoA dehydrogenase NM domain-like"/>
    <property type="match status" value="1"/>
</dbReference>
<dbReference type="Proteomes" id="UP000007938">
    <property type="component" value="Chromosome"/>
</dbReference>
<dbReference type="PANTHER" id="PTHR43884">
    <property type="entry name" value="ACYL-COA DEHYDROGENASE"/>
    <property type="match status" value="1"/>
</dbReference>
<dbReference type="STRING" id="596154.Alide2_1835"/>
<comment type="cofactor">
    <cofactor evidence="1">
        <name>FAD</name>
        <dbReference type="ChEBI" id="CHEBI:57692"/>
    </cofactor>
</comment>
<dbReference type="EMBL" id="CP002657">
    <property type="protein sequence ID" value="AEB84218.1"/>
    <property type="molecule type" value="Genomic_DNA"/>
</dbReference>
<feature type="domain" description="Acyl-CoA dehydrogenase/oxidase C-terminal" evidence="6">
    <location>
        <begin position="240"/>
        <end position="371"/>
    </location>
</feature>
<dbReference type="HOGENOM" id="CLU_018204_5_2_4"/>
<dbReference type="PANTHER" id="PTHR43884:SF20">
    <property type="entry name" value="ACYL-COA DEHYDROGENASE FADE28"/>
    <property type="match status" value="1"/>
</dbReference>
<reference evidence="8 9" key="2">
    <citation type="submission" date="2011-04" db="EMBL/GenBank/DDBJ databases">
        <title>Complete sequence of chromosome of Alicycliphilus denitrificans K601.</title>
        <authorList>
            <consortium name="US DOE Joint Genome Institute"/>
            <person name="Lucas S."/>
            <person name="Han J."/>
            <person name="Lapidus A."/>
            <person name="Cheng J.-F."/>
            <person name="Goodwin L."/>
            <person name="Pitluck S."/>
            <person name="Peters L."/>
            <person name="Zeytun A."/>
            <person name="Detter J.C."/>
            <person name="Han C."/>
            <person name="Tapia R."/>
            <person name="Land M."/>
            <person name="Hauser L."/>
            <person name="Kyrpides N."/>
            <person name="Ivanova N."/>
            <person name="Mikhailova N."/>
            <person name="Pagani I."/>
            <person name="Oosterkamp M."/>
            <person name="Pieper D."/>
            <person name="van Berkel W."/>
            <person name="Langenhoff A."/>
            <person name="Smidt H."/>
            <person name="Stams A."/>
            <person name="Woyke T."/>
        </authorList>
    </citation>
    <scope>NUCLEOTIDE SEQUENCE [LARGE SCALE GENOMIC DNA]</scope>
    <source>
        <strain evidence="9">DSM 14773 / CIP 107495 / K601</strain>
    </source>
</reference>
<dbReference type="SUPFAM" id="SSF47203">
    <property type="entry name" value="Acyl-CoA dehydrogenase C-terminal domain-like"/>
    <property type="match status" value="1"/>
</dbReference>
<dbReference type="RefSeq" id="WP_013721921.1">
    <property type="nucleotide sequence ID" value="NC_015422.1"/>
</dbReference>
<dbReference type="Gene3D" id="2.40.110.10">
    <property type="entry name" value="Butyryl-CoA Dehydrogenase, subunit A, domain 2"/>
    <property type="match status" value="1"/>
</dbReference>
<dbReference type="Gene3D" id="1.10.540.10">
    <property type="entry name" value="Acyl-CoA dehydrogenase/oxidase, N-terminal domain"/>
    <property type="match status" value="1"/>
</dbReference>
<evidence type="ECO:0000256" key="1">
    <source>
        <dbReference type="ARBA" id="ARBA00001974"/>
    </source>
</evidence>
<dbReference type="InterPro" id="IPR046373">
    <property type="entry name" value="Acyl-CoA_Oxase/DH_mid-dom_sf"/>
</dbReference>
<dbReference type="KEGG" id="adk:Alide2_1835"/>
<proteinExistence type="inferred from homology"/>
<evidence type="ECO:0000256" key="2">
    <source>
        <dbReference type="ARBA" id="ARBA00009347"/>
    </source>
</evidence>
<organism evidence="8 9">
    <name type="scientific">Alicycliphilus denitrificans (strain DSM 14773 / CIP 107495 / K601)</name>
    <dbReference type="NCBI Taxonomy" id="596154"/>
    <lineage>
        <taxon>Bacteria</taxon>
        <taxon>Pseudomonadati</taxon>
        <taxon>Pseudomonadota</taxon>
        <taxon>Betaproteobacteria</taxon>
        <taxon>Burkholderiales</taxon>
        <taxon>Comamonadaceae</taxon>
        <taxon>Alicycliphilus</taxon>
    </lineage>
</organism>
<dbReference type="Pfam" id="PF02771">
    <property type="entry name" value="Acyl-CoA_dh_N"/>
    <property type="match status" value="1"/>
</dbReference>
<protein>
    <submittedName>
        <fullName evidence="8">Acyl-CoA dehydrogenase domain-containing protein</fullName>
    </submittedName>
</protein>
<dbReference type="InterPro" id="IPR037069">
    <property type="entry name" value="AcylCoA_DH/ox_N_sf"/>
</dbReference>
<gene>
    <name evidence="8" type="ordered locus">Alide2_1835</name>
</gene>
<feature type="domain" description="Acyl-CoA dehydrogenase/oxidase N-terminal" evidence="7">
    <location>
        <begin position="16"/>
        <end position="126"/>
    </location>
</feature>
<accession>F4G5P2</accession>
<keyword evidence="9" id="KW-1185">Reference proteome</keyword>
<dbReference type="GO" id="GO:0050660">
    <property type="term" value="F:flavin adenine dinucleotide binding"/>
    <property type="evidence" value="ECO:0007669"/>
    <property type="project" value="InterPro"/>
</dbReference>
<evidence type="ECO:0000313" key="8">
    <source>
        <dbReference type="EMBL" id="AEB84218.1"/>
    </source>
</evidence>
<dbReference type="CDD" id="cd00567">
    <property type="entry name" value="ACAD"/>
    <property type="match status" value="1"/>
</dbReference>
<evidence type="ECO:0000259" key="7">
    <source>
        <dbReference type="Pfam" id="PF02771"/>
    </source>
</evidence>
<keyword evidence="4" id="KW-0274">FAD</keyword>
<evidence type="ECO:0000256" key="4">
    <source>
        <dbReference type="ARBA" id="ARBA00022827"/>
    </source>
</evidence>
<name>F4G5P2_ALIDK</name>
<evidence type="ECO:0000256" key="3">
    <source>
        <dbReference type="ARBA" id="ARBA00022630"/>
    </source>
</evidence>